<evidence type="ECO:0008006" key="3">
    <source>
        <dbReference type="Google" id="ProtNLM"/>
    </source>
</evidence>
<dbReference type="RefSeq" id="WP_014804804.1">
    <property type="nucleotide sequence ID" value="NC_018020.1"/>
</dbReference>
<dbReference type="OrthoDB" id="339619at2"/>
<accession>I4BAM0</accession>
<sequence>MTGFGSALRFILAQQRSGSVRSLARRKNLTLNLRKKRFAADLYEPRNTVTDTIVFLHGMSPLGISDPRQMKAAAALAEAGFRVICPEIPDIRNLQVTGESIEVFIGLVESICDNADLCSNGRVALFAPSFSGAICLKAAADPRIAGRISAICALGAFSRIERSLHYLMHTDDADAYARLIILANFLPRLKIGKGLKRYYLAAAHDNWNGTASRNENLAGFSPTNMALAEMKRLTAGQRRILQKIENDKPFRRELGTQLLTVMSDTLAAYNVAEVAAEVRAPVFLLHGESDDVIPARESTELYPLMQRARLVVSPFIGHADTAVSLKQLPDVWRLVLGFAWYFRWART</sequence>
<dbReference type="AlphaFoldDB" id="I4BAM0"/>
<dbReference type="InterPro" id="IPR029058">
    <property type="entry name" value="AB_hydrolase_fold"/>
</dbReference>
<dbReference type="KEGG" id="tpx:Turpa_3693"/>
<dbReference type="Proteomes" id="UP000006048">
    <property type="component" value="Chromosome"/>
</dbReference>
<evidence type="ECO:0000313" key="2">
    <source>
        <dbReference type="Proteomes" id="UP000006048"/>
    </source>
</evidence>
<evidence type="ECO:0000313" key="1">
    <source>
        <dbReference type="EMBL" id="AFM14327.1"/>
    </source>
</evidence>
<dbReference type="Gene3D" id="3.40.50.1820">
    <property type="entry name" value="alpha/beta hydrolase"/>
    <property type="match status" value="1"/>
</dbReference>
<dbReference type="SUPFAM" id="SSF53474">
    <property type="entry name" value="alpha/beta-Hydrolases"/>
    <property type="match status" value="1"/>
</dbReference>
<dbReference type="EMBL" id="CP002959">
    <property type="protein sequence ID" value="AFM14327.1"/>
    <property type="molecule type" value="Genomic_DNA"/>
</dbReference>
<name>I4BAM0_TURPD</name>
<proteinExistence type="predicted"/>
<reference evidence="1 2" key="1">
    <citation type="submission" date="2012-06" db="EMBL/GenBank/DDBJ databases">
        <title>The complete chromosome of genome of Turneriella parva DSM 21527.</title>
        <authorList>
            <consortium name="US DOE Joint Genome Institute (JGI-PGF)"/>
            <person name="Lucas S."/>
            <person name="Han J."/>
            <person name="Lapidus A."/>
            <person name="Bruce D."/>
            <person name="Goodwin L."/>
            <person name="Pitluck S."/>
            <person name="Peters L."/>
            <person name="Kyrpides N."/>
            <person name="Mavromatis K."/>
            <person name="Ivanova N."/>
            <person name="Mikhailova N."/>
            <person name="Chertkov O."/>
            <person name="Detter J.C."/>
            <person name="Tapia R."/>
            <person name="Han C."/>
            <person name="Land M."/>
            <person name="Hauser L."/>
            <person name="Markowitz V."/>
            <person name="Cheng J.-F."/>
            <person name="Hugenholtz P."/>
            <person name="Woyke T."/>
            <person name="Wu D."/>
            <person name="Gronow S."/>
            <person name="Wellnitz S."/>
            <person name="Brambilla E."/>
            <person name="Klenk H.-P."/>
            <person name="Eisen J.A."/>
        </authorList>
    </citation>
    <scope>NUCLEOTIDE SEQUENCE [LARGE SCALE GENOMIC DNA]</scope>
    <source>
        <strain evidence="2">ATCC BAA-1111 / DSM 21527 / NCTC 11395 / H</strain>
    </source>
</reference>
<gene>
    <name evidence="1" type="ordered locus">Turpa_3693</name>
</gene>
<dbReference type="HOGENOM" id="CLU_902239_0_0_12"/>
<organism evidence="1 2">
    <name type="scientific">Turneriella parva (strain ATCC BAA-1111 / DSM 21527 / NCTC 11395 / H)</name>
    <name type="common">Leptospira parva</name>
    <dbReference type="NCBI Taxonomy" id="869212"/>
    <lineage>
        <taxon>Bacteria</taxon>
        <taxon>Pseudomonadati</taxon>
        <taxon>Spirochaetota</taxon>
        <taxon>Spirochaetia</taxon>
        <taxon>Leptospirales</taxon>
        <taxon>Leptospiraceae</taxon>
        <taxon>Turneriella</taxon>
    </lineage>
</organism>
<keyword evidence="2" id="KW-1185">Reference proteome</keyword>
<dbReference type="STRING" id="869212.Turpa_3693"/>
<protein>
    <recommendedName>
        <fullName evidence="3">Serine aminopeptidase S33 domain-containing protein</fullName>
    </recommendedName>
</protein>